<dbReference type="KEGG" id="scia:HUG15_20085"/>
<protein>
    <submittedName>
        <fullName evidence="7">RDD family protein</fullName>
    </submittedName>
</protein>
<sequence length="262" mass="28941">MLGQTVYQLASKTSRIFSGLFDVLLIMLFLGMFIPLITGSTIHETTKIVLFILIIAVAITLYLGKDSVKGKSLGKWLFGIEVRMGRNLKEFPEKKQVFIRNLILAILTIIEFAVLIFNKKTKRIGDMAGDTVVIAVKPGTASVLKGLLSLGLLIIMFNVLPMFIANQSAVNQFATNYIEQDETINEMTGGVEGFGSFPSISYSGGGNGGQYESFIDVEGENQDINVNIVLHREGAQPWDVVSIAYQENHEQDWTMIADAHEE</sequence>
<keyword evidence="2 5" id="KW-0812">Transmembrane</keyword>
<dbReference type="EMBL" id="CP054705">
    <property type="protein sequence ID" value="QQK78423.1"/>
    <property type="molecule type" value="Genomic_DNA"/>
</dbReference>
<proteinExistence type="predicted"/>
<dbReference type="Pfam" id="PF06271">
    <property type="entry name" value="RDD"/>
    <property type="match status" value="1"/>
</dbReference>
<dbReference type="GO" id="GO:0016020">
    <property type="term" value="C:membrane"/>
    <property type="evidence" value="ECO:0007669"/>
    <property type="project" value="UniProtKB-SubCell"/>
</dbReference>
<gene>
    <name evidence="7" type="ORF">HUG15_20085</name>
</gene>
<feature type="transmembrane region" description="Helical" evidence="5">
    <location>
        <begin position="97"/>
        <end position="117"/>
    </location>
</feature>
<feature type="transmembrane region" description="Helical" evidence="5">
    <location>
        <begin position="147"/>
        <end position="165"/>
    </location>
</feature>
<feature type="transmembrane region" description="Helical" evidence="5">
    <location>
        <begin position="16"/>
        <end position="36"/>
    </location>
</feature>
<organism evidence="7 8">
    <name type="scientific">Salicibibacter cibarius</name>
    <dbReference type="NCBI Taxonomy" id="2743000"/>
    <lineage>
        <taxon>Bacteria</taxon>
        <taxon>Bacillati</taxon>
        <taxon>Bacillota</taxon>
        <taxon>Bacilli</taxon>
        <taxon>Bacillales</taxon>
        <taxon>Bacillaceae</taxon>
        <taxon>Salicibibacter</taxon>
    </lineage>
</organism>
<evidence type="ECO:0000259" key="6">
    <source>
        <dbReference type="Pfam" id="PF06271"/>
    </source>
</evidence>
<reference evidence="7 8" key="1">
    <citation type="submission" date="2020-06" db="EMBL/GenBank/DDBJ databases">
        <title>Genomic analysis of Salicibibacter sp. NKC5-3.</title>
        <authorList>
            <person name="Oh Y.J."/>
        </authorList>
    </citation>
    <scope>NUCLEOTIDE SEQUENCE [LARGE SCALE GENOMIC DNA]</scope>
    <source>
        <strain evidence="7 8">NKC5-3</strain>
    </source>
</reference>
<dbReference type="AlphaFoldDB" id="A0A7T7CDV7"/>
<evidence type="ECO:0000256" key="1">
    <source>
        <dbReference type="ARBA" id="ARBA00004141"/>
    </source>
</evidence>
<feature type="domain" description="RDD" evidence="6">
    <location>
        <begin position="10"/>
        <end position="129"/>
    </location>
</feature>
<evidence type="ECO:0000256" key="4">
    <source>
        <dbReference type="ARBA" id="ARBA00023136"/>
    </source>
</evidence>
<keyword evidence="3 5" id="KW-1133">Transmembrane helix</keyword>
<feature type="transmembrane region" description="Helical" evidence="5">
    <location>
        <begin position="48"/>
        <end position="64"/>
    </location>
</feature>
<dbReference type="InterPro" id="IPR010432">
    <property type="entry name" value="RDD"/>
</dbReference>
<evidence type="ECO:0000313" key="7">
    <source>
        <dbReference type="EMBL" id="QQK78423.1"/>
    </source>
</evidence>
<dbReference type="Proteomes" id="UP000595823">
    <property type="component" value="Chromosome"/>
</dbReference>
<evidence type="ECO:0000256" key="5">
    <source>
        <dbReference type="SAM" id="Phobius"/>
    </source>
</evidence>
<keyword evidence="8" id="KW-1185">Reference proteome</keyword>
<keyword evidence="4 5" id="KW-0472">Membrane</keyword>
<evidence type="ECO:0000256" key="3">
    <source>
        <dbReference type="ARBA" id="ARBA00022989"/>
    </source>
</evidence>
<evidence type="ECO:0000256" key="2">
    <source>
        <dbReference type="ARBA" id="ARBA00022692"/>
    </source>
</evidence>
<accession>A0A7T7CDV7</accession>
<comment type="subcellular location">
    <subcellularLocation>
        <location evidence="1">Membrane</location>
        <topology evidence="1">Multi-pass membrane protein</topology>
    </subcellularLocation>
</comment>
<evidence type="ECO:0000313" key="8">
    <source>
        <dbReference type="Proteomes" id="UP000595823"/>
    </source>
</evidence>
<name>A0A7T7CDV7_9BACI</name>